<evidence type="ECO:0000313" key="1">
    <source>
        <dbReference type="EMBL" id="MDT0576517.1"/>
    </source>
</evidence>
<protein>
    <submittedName>
        <fullName evidence="1">DUF3572 family protein</fullName>
    </submittedName>
</protein>
<evidence type="ECO:0000313" key="2">
    <source>
        <dbReference type="Proteomes" id="UP001259803"/>
    </source>
</evidence>
<comment type="caution">
    <text evidence="1">The sequence shown here is derived from an EMBL/GenBank/DDBJ whole genome shotgun (WGS) entry which is preliminary data.</text>
</comment>
<dbReference type="InterPro" id="IPR021955">
    <property type="entry name" value="DUF3572"/>
</dbReference>
<name>A0ABU2ZIS9_9SPHN</name>
<proteinExistence type="predicted"/>
<dbReference type="Pfam" id="PF12096">
    <property type="entry name" value="DUF3572"/>
    <property type="match status" value="1"/>
</dbReference>
<dbReference type="Proteomes" id="UP001259803">
    <property type="component" value="Unassembled WGS sequence"/>
</dbReference>
<organism evidence="1 2">
    <name type="scientific">Croceicoccus esteveae</name>
    <dbReference type="NCBI Taxonomy" id="3075597"/>
    <lineage>
        <taxon>Bacteria</taxon>
        <taxon>Pseudomonadati</taxon>
        <taxon>Pseudomonadota</taxon>
        <taxon>Alphaproteobacteria</taxon>
        <taxon>Sphingomonadales</taxon>
        <taxon>Erythrobacteraceae</taxon>
        <taxon>Croceicoccus</taxon>
    </lineage>
</organism>
<dbReference type="RefSeq" id="WP_311341094.1">
    <property type="nucleotide sequence ID" value="NZ_JAVRHS010000008.1"/>
</dbReference>
<gene>
    <name evidence="1" type="ORF">RM533_09990</name>
</gene>
<sequence>MKTVSPAPDADTLALMTLAWVLQDDRRAERLLSLTGLTPDLLRSGLADVQVQLAVFEFLTNHEADLLAAADALDCDPVCIIDAHAALATRVTS</sequence>
<dbReference type="EMBL" id="JAVRHS010000008">
    <property type="protein sequence ID" value="MDT0576517.1"/>
    <property type="molecule type" value="Genomic_DNA"/>
</dbReference>
<reference evidence="1 2" key="1">
    <citation type="submission" date="2023-09" db="EMBL/GenBank/DDBJ databases">
        <authorList>
            <person name="Rey-Velasco X."/>
        </authorList>
    </citation>
    <scope>NUCLEOTIDE SEQUENCE [LARGE SCALE GENOMIC DNA]</scope>
    <source>
        <strain evidence="1 2">F390</strain>
    </source>
</reference>
<accession>A0ABU2ZIS9</accession>
<keyword evidence="2" id="KW-1185">Reference proteome</keyword>